<name>A0ABD0J0L9_9CAEN</name>
<organism evidence="10 11">
    <name type="scientific">Batillaria attramentaria</name>
    <dbReference type="NCBI Taxonomy" id="370345"/>
    <lineage>
        <taxon>Eukaryota</taxon>
        <taxon>Metazoa</taxon>
        <taxon>Spiralia</taxon>
        <taxon>Lophotrochozoa</taxon>
        <taxon>Mollusca</taxon>
        <taxon>Gastropoda</taxon>
        <taxon>Caenogastropoda</taxon>
        <taxon>Sorbeoconcha</taxon>
        <taxon>Cerithioidea</taxon>
        <taxon>Batillariidae</taxon>
        <taxon>Batillaria</taxon>
    </lineage>
</organism>
<dbReference type="PANTHER" id="PTHR13278">
    <property type="entry name" value="ZINC FINGER PROTEIN 830"/>
    <property type="match status" value="1"/>
</dbReference>
<feature type="domain" description="ZNF380 coiled-coil" evidence="9">
    <location>
        <begin position="34"/>
        <end position="113"/>
    </location>
</feature>
<dbReference type="AlphaFoldDB" id="A0ABD0J0L9"/>
<dbReference type="Proteomes" id="UP001519460">
    <property type="component" value="Unassembled WGS sequence"/>
</dbReference>
<evidence type="ECO:0000313" key="11">
    <source>
        <dbReference type="Proteomes" id="UP001519460"/>
    </source>
</evidence>
<evidence type="ECO:0000259" key="9">
    <source>
        <dbReference type="Pfam" id="PF23406"/>
    </source>
</evidence>
<evidence type="ECO:0000256" key="7">
    <source>
        <dbReference type="SAM" id="Coils"/>
    </source>
</evidence>
<feature type="coiled-coil region" evidence="7">
    <location>
        <begin position="78"/>
        <end position="105"/>
    </location>
</feature>
<accession>A0ABD0J0L9</accession>
<evidence type="ECO:0000256" key="6">
    <source>
        <dbReference type="ARBA" id="ARBA00023242"/>
    </source>
</evidence>
<keyword evidence="11" id="KW-1185">Reference proteome</keyword>
<protein>
    <recommendedName>
        <fullName evidence="9">ZNF380 coiled-coil domain-containing protein</fullName>
    </recommendedName>
</protein>
<proteinExistence type="predicted"/>
<evidence type="ECO:0000256" key="5">
    <source>
        <dbReference type="ARBA" id="ARBA00022833"/>
    </source>
</evidence>
<evidence type="ECO:0000256" key="1">
    <source>
        <dbReference type="ARBA" id="ARBA00004324"/>
    </source>
</evidence>
<keyword evidence="3" id="KW-0479">Metal-binding</keyword>
<keyword evidence="4" id="KW-0863">Zinc-finger</keyword>
<evidence type="ECO:0000256" key="2">
    <source>
        <dbReference type="ARBA" id="ARBA00022473"/>
    </source>
</evidence>
<evidence type="ECO:0000256" key="8">
    <source>
        <dbReference type="SAM" id="MobiDB-lite"/>
    </source>
</evidence>
<keyword evidence="5" id="KW-0862">Zinc</keyword>
<keyword evidence="6" id="KW-0539">Nucleus</keyword>
<dbReference type="EMBL" id="JACVVK020000846">
    <property type="protein sequence ID" value="KAK7441700.1"/>
    <property type="molecule type" value="Genomic_DNA"/>
</dbReference>
<comment type="subcellular location">
    <subcellularLocation>
        <location evidence="1">Nucleus speckle</location>
    </subcellularLocation>
</comment>
<sequence>MKSCWFSDFFDAGLKAEGEKVETVSKPTAMADVLPEGFFDDPKMDAKVRKVEYKDKMEEEWELFQRSMKEETHVSEAIIEEEDEQVNVERNLDEIDDQMQRWKEVDDLHVKKETIAKPVGDSGNKDDDSDADLEEEDLNQFLDWRSKKSWK</sequence>
<reference evidence="10 11" key="1">
    <citation type="journal article" date="2023" name="Sci. Data">
        <title>Genome assembly of the Korean intertidal mud-creeper Batillaria attramentaria.</title>
        <authorList>
            <person name="Patra A.K."/>
            <person name="Ho P.T."/>
            <person name="Jun S."/>
            <person name="Lee S.J."/>
            <person name="Kim Y."/>
            <person name="Won Y.J."/>
        </authorList>
    </citation>
    <scope>NUCLEOTIDE SEQUENCE [LARGE SCALE GENOMIC DNA]</scope>
    <source>
        <strain evidence="10">Wonlab-2016</strain>
    </source>
</reference>
<dbReference type="GO" id="GO:0008270">
    <property type="term" value="F:zinc ion binding"/>
    <property type="evidence" value="ECO:0007669"/>
    <property type="project" value="UniProtKB-KW"/>
</dbReference>
<evidence type="ECO:0000256" key="3">
    <source>
        <dbReference type="ARBA" id="ARBA00022723"/>
    </source>
</evidence>
<evidence type="ECO:0000256" key="4">
    <source>
        <dbReference type="ARBA" id="ARBA00022771"/>
    </source>
</evidence>
<dbReference type="InterPro" id="IPR040050">
    <property type="entry name" value="ZNF830-like"/>
</dbReference>
<feature type="region of interest" description="Disordered" evidence="8">
    <location>
        <begin position="112"/>
        <end position="134"/>
    </location>
</feature>
<dbReference type="Pfam" id="PF23406">
    <property type="entry name" value="ZNF380_CC"/>
    <property type="match status" value="1"/>
</dbReference>
<dbReference type="InterPro" id="IPR059039">
    <property type="entry name" value="ZNF380_CC"/>
</dbReference>
<evidence type="ECO:0000313" key="10">
    <source>
        <dbReference type="EMBL" id="KAK7441700.1"/>
    </source>
</evidence>
<gene>
    <name evidence="10" type="ORF">BaRGS_00040563</name>
</gene>
<dbReference type="PANTHER" id="PTHR13278:SF0">
    <property type="entry name" value="ZINC FINGER PROTEIN 830"/>
    <property type="match status" value="1"/>
</dbReference>
<comment type="caution">
    <text evidence="10">The sequence shown here is derived from an EMBL/GenBank/DDBJ whole genome shotgun (WGS) entry which is preliminary data.</text>
</comment>
<keyword evidence="2" id="KW-0217">Developmental protein</keyword>
<dbReference type="GO" id="GO:0005634">
    <property type="term" value="C:nucleus"/>
    <property type="evidence" value="ECO:0007669"/>
    <property type="project" value="UniProtKB-SubCell"/>
</dbReference>
<keyword evidence="7" id="KW-0175">Coiled coil</keyword>